<dbReference type="Proteomes" id="UP000199534">
    <property type="component" value="Unassembled WGS sequence"/>
</dbReference>
<accession>A0A1I6G0K7</accession>
<dbReference type="STRING" id="400055.SAMN04490243_1034"/>
<proteinExistence type="predicted"/>
<dbReference type="EMBL" id="FOYQ01000001">
    <property type="protein sequence ID" value="SFR35716.1"/>
    <property type="molecule type" value="Genomic_DNA"/>
</dbReference>
<protein>
    <submittedName>
        <fullName evidence="2">Uncharacterized protein</fullName>
    </submittedName>
</protein>
<dbReference type="OrthoDB" id="1446374at2"/>
<feature type="signal peptide" evidence="1">
    <location>
        <begin position="1"/>
        <end position="26"/>
    </location>
</feature>
<dbReference type="RefSeq" id="WP_092981190.1">
    <property type="nucleotide sequence ID" value="NZ_FOYQ01000001.1"/>
</dbReference>
<organism evidence="2 3">
    <name type="scientific">Robiginitalea myxolifaciens</name>
    <dbReference type="NCBI Taxonomy" id="400055"/>
    <lineage>
        <taxon>Bacteria</taxon>
        <taxon>Pseudomonadati</taxon>
        <taxon>Bacteroidota</taxon>
        <taxon>Flavobacteriia</taxon>
        <taxon>Flavobacteriales</taxon>
        <taxon>Flavobacteriaceae</taxon>
        <taxon>Robiginitalea</taxon>
    </lineage>
</organism>
<evidence type="ECO:0000256" key="1">
    <source>
        <dbReference type="SAM" id="SignalP"/>
    </source>
</evidence>
<keyword evidence="3" id="KW-1185">Reference proteome</keyword>
<gene>
    <name evidence="2" type="ORF">SAMN04490243_1034</name>
</gene>
<evidence type="ECO:0000313" key="3">
    <source>
        <dbReference type="Proteomes" id="UP000199534"/>
    </source>
</evidence>
<feature type="chain" id="PRO_5011785547" evidence="1">
    <location>
        <begin position="27"/>
        <end position="190"/>
    </location>
</feature>
<dbReference type="AlphaFoldDB" id="A0A1I6G0K7"/>
<reference evidence="2 3" key="1">
    <citation type="submission" date="2016-10" db="EMBL/GenBank/DDBJ databases">
        <authorList>
            <person name="de Groot N.N."/>
        </authorList>
    </citation>
    <scope>NUCLEOTIDE SEQUENCE [LARGE SCALE GENOMIC DNA]</scope>
    <source>
        <strain evidence="2 3">DSM 21019</strain>
    </source>
</reference>
<keyword evidence="1" id="KW-0732">Signal</keyword>
<sequence>MRIPTTRNFIVALSASFLFFSTQATAQECALFKSEITDVRQFEDQVVQLTDSLKVYADQAAYAARLSQARGDSKKVQFLAGQALAAAMEAVEFAEEAHYHGRVCGIDAVVSYTTEASELSIDVRDLVEDSYNNAKLASTAGQLGDVHYYMRRSLNSAREANQLAQKVVYAAWDAHGSCTHTDSGYMGKGK</sequence>
<name>A0A1I6G0K7_9FLAO</name>
<evidence type="ECO:0000313" key="2">
    <source>
        <dbReference type="EMBL" id="SFR35716.1"/>
    </source>
</evidence>